<dbReference type="AlphaFoldDB" id="A0AB36IH68"/>
<accession>A0AB36IH68</accession>
<sequence length="157" mass="18457">MTYKADYDLDFEKVVFRMSQLFEDLIPSENAYDPYEKSTWPTLTMAATWVQDDCLIVVFRADPRRVAPMDGATFVGYFCKIYPRYIPDNVEFGAVELMYADWMAGDGFIWKIDLKDPQKIHWRNAFDGLRAPADLEELLDYAAEIPMWLNPEIEKWM</sequence>
<dbReference type="EMBL" id="LOQT01000015">
    <property type="protein sequence ID" value="OKX82622.1"/>
    <property type="molecule type" value="Genomic_DNA"/>
</dbReference>
<proteinExistence type="predicted"/>
<evidence type="ECO:0000313" key="1">
    <source>
        <dbReference type="EMBL" id="OKX82622.1"/>
    </source>
</evidence>
<reference evidence="1 2" key="1">
    <citation type="submission" date="2015-12" db="EMBL/GenBank/DDBJ databases">
        <title>Genome sequence of Corynebacterium AS 1.542.</title>
        <authorList>
            <person name="Yang J."/>
            <person name="Yang S."/>
        </authorList>
    </citation>
    <scope>NUCLEOTIDE SEQUENCE [LARGE SCALE GENOMIC DNA]</scope>
    <source>
        <strain evidence="1 2">AS 1.542</strain>
    </source>
</reference>
<evidence type="ECO:0008006" key="3">
    <source>
        <dbReference type="Google" id="ProtNLM"/>
    </source>
</evidence>
<comment type="caution">
    <text evidence="1">The sequence shown here is derived from an EMBL/GenBank/DDBJ whole genome shotgun (WGS) entry which is preliminary data.</text>
</comment>
<organism evidence="1 2">
    <name type="scientific">Corynebacterium glutamicum</name>
    <name type="common">Brevibacterium saccharolyticum</name>
    <dbReference type="NCBI Taxonomy" id="1718"/>
    <lineage>
        <taxon>Bacteria</taxon>
        <taxon>Bacillati</taxon>
        <taxon>Actinomycetota</taxon>
        <taxon>Actinomycetes</taxon>
        <taxon>Mycobacteriales</taxon>
        <taxon>Corynebacteriaceae</taxon>
        <taxon>Corynebacterium</taxon>
    </lineage>
</organism>
<name>A0AB36IH68_CORGT</name>
<evidence type="ECO:0000313" key="2">
    <source>
        <dbReference type="Proteomes" id="UP000186091"/>
    </source>
</evidence>
<protein>
    <recommendedName>
        <fullName evidence="3">YbjN domain-containing protein</fullName>
    </recommendedName>
</protein>
<dbReference type="RefSeq" id="WP_003855397.1">
    <property type="nucleotide sequence ID" value="NZ_CP073911.1"/>
</dbReference>
<gene>
    <name evidence="1" type="ORF">AUP69_06985</name>
</gene>
<dbReference type="Proteomes" id="UP000186091">
    <property type="component" value="Unassembled WGS sequence"/>
</dbReference>